<feature type="transmembrane region" description="Helical" evidence="8">
    <location>
        <begin position="389"/>
        <end position="414"/>
    </location>
</feature>
<feature type="transmembrane region" description="Helical" evidence="8">
    <location>
        <begin position="359"/>
        <end position="383"/>
    </location>
</feature>
<protein>
    <submittedName>
        <fullName evidence="10">Stimulated by retinoic acid gene 6 protein-like</fullName>
    </submittedName>
</protein>
<feature type="transmembrane region" description="Helical" evidence="8">
    <location>
        <begin position="138"/>
        <end position="156"/>
    </location>
</feature>
<gene>
    <name evidence="10" type="primary">LOC110077858</name>
</gene>
<evidence type="ECO:0000256" key="3">
    <source>
        <dbReference type="ARBA" id="ARBA00022475"/>
    </source>
</evidence>
<evidence type="ECO:0000313" key="9">
    <source>
        <dbReference type="Proteomes" id="UP001652642"/>
    </source>
</evidence>
<dbReference type="GeneID" id="110077858"/>
<evidence type="ECO:0000256" key="4">
    <source>
        <dbReference type="ARBA" id="ARBA00022692"/>
    </source>
</evidence>
<reference evidence="9" key="1">
    <citation type="submission" date="2025-05" db="UniProtKB">
        <authorList>
            <consortium name="RefSeq"/>
        </authorList>
    </citation>
    <scope>NUCLEOTIDE SEQUENCE [LARGE SCALE GENOMIC DNA]</scope>
</reference>
<reference evidence="10" key="2">
    <citation type="submission" date="2025-08" db="UniProtKB">
        <authorList>
            <consortium name="RefSeq"/>
        </authorList>
    </citation>
    <scope>IDENTIFICATION</scope>
</reference>
<dbReference type="PANTHER" id="PTHR21444">
    <property type="entry name" value="COILED-COIL DOMAIN-CONTAINING PROTEIN 180"/>
    <property type="match status" value="1"/>
</dbReference>
<evidence type="ECO:0000256" key="6">
    <source>
        <dbReference type="ARBA" id="ARBA00023136"/>
    </source>
</evidence>
<sequence length="617" mass="71740">MNETGEEGDYDFFENVTCESPIEMEPFLRYSLAPSLLIIIILSFLETRTRRCWLDEKLPRCSGCIGVLTPMDSLNVFSNRWTLGFAFGVIADKLIFLFEKDYFPEGFPSWAKVFWVMLLAIEVGVSSYPFFVCLSTRYAMTGAVLGFLYTAAWLAVTIVDSLHCPEEDFLGEYNKIILLWPSLVCYVFLLGQFVRLFVKAIRARYGLDSLDEETSLLEASQAQYVHRLLRKPPLEQPQKSWFRKKLYEWDPYFQFPSRIISTTVLIIVSLYIFVLGEFILVQSLMKMTRKLFDIIKVKFYDGSEEMTSFFYIIEEFLDITKGAWFFSMAFSSVTCIGYVFNLLACYRKQIKLLRAGKKYLLVPETITISPSLSVISLGIFTAWQVAYILWGYLIMHLLETVLGMVLMYVLILPMKRGEWMELLNKWGLVILPIIIVMIIKKVQIFVAGRVFLQPKISPKDKEKPLALDNRKIFVNFIYFLFFHSVVVGLASCLWRLLRSVILGAWLVGRVDRPIMPKGFEEWDNGFKTWIQMLFLDHYHTNPILVCFCHILCTQNRERQLQTAKMDIPGAECMKTVSGTRDKAKTRWLLLYTLLNNPPLQKFRKQRLEPLSVDSLQH</sequence>
<dbReference type="Pfam" id="PF14752">
    <property type="entry name" value="RBP_receptor"/>
    <property type="match status" value="1"/>
</dbReference>
<keyword evidence="2" id="KW-0813">Transport</keyword>
<dbReference type="Proteomes" id="UP001652642">
    <property type="component" value="Chromosome 2"/>
</dbReference>
<feature type="transmembrane region" description="Helical" evidence="8">
    <location>
        <begin position="27"/>
        <end position="45"/>
    </location>
</feature>
<proteinExistence type="predicted"/>
<name>A0ABM5FRH8_9SAUR</name>
<evidence type="ECO:0000313" key="10">
    <source>
        <dbReference type="RefSeq" id="XP_072848010.1"/>
    </source>
</evidence>
<evidence type="ECO:0000256" key="7">
    <source>
        <dbReference type="ARBA" id="ARBA00023170"/>
    </source>
</evidence>
<evidence type="ECO:0000256" key="5">
    <source>
        <dbReference type="ARBA" id="ARBA00022989"/>
    </source>
</evidence>
<feature type="transmembrane region" description="Helical" evidence="8">
    <location>
        <begin position="324"/>
        <end position="347"/>
    </location>
</feature>
<dbReference type="InterPro" id="IPR026612">
    <property type="entry name" value="STRA6-like"/>
</dbReference>
<feature type="transmembrane region" description="Helical" evidence="8">
    <location>
        <begin position="110"/>
        <end position="131"/>
    </location>
</feature>
<keyword evidence="5 8" id="KW-1133">Transmembrane helix</keyword>
<comment type="subcellular location">
    <subcellularLocation>
        <location evidence="1">Cell membrane</location>
        <topology evidence="1">Multi-pass membrane protein</topology>
    </subcellularLocation>
</comment>
<evidence type="ECO:0000256" key="1">
    <source>
        <dbReference type="ARBA" id="ARBA00004651"/>
    </source>
</evidence>
<evidence type="ECO:0000256" key="8">
    <source>
        <dbReference type="SAM" id="Phobius"/>
    </source>
</evidence>
<feature type="transmembrane region" description="Helical" evidence="8">
    <location>
        <begin position="426"/>
        <end position="452"/>
    </location>
</feature>
<keyword evidence="9" id="KW-1185">Reference proteome</keyword>
<dbReference type="RefSeq" id="XP_072848010.1">
    <property type="nucleotide sequence ID" value="XM_072991909.1"/>
</dbReference>
<feature type="transmembrane region" description="Helical" evidence="8">
    <location>
        <begin position="259"/>
        <end position="281"/>
    </location>
</feature>
<keyword evidence="3" id="KW-1003">Cell membrane</keyword>
<keyword evidence="4 8" id="KW-0812">Transmembrane</keyword>
<organism evidence="9 10">
    <name type="scientific">Pogona vitticeps</name>
    <name type="common">central bearded dragon</name>
    <dbReference type="NCBI Taxonomy" id="103695"/>
    <lineage>
        <taxon>Eukaryota</taxon>
        <taxon>Metazoa</taxon>
        <taxon>Chordata</taxon>
        <taxon>Craniata</taxon>
        <taxon>Vertebrata</taxon>
        <taxon>Euteleostomi</taxon>
        <taxon>Lepidosauria</taxon>
        <taxon>Squamata</taxon>
        <taxon>Bifurcata</taxon>
        <taxon>Unidentata</taxon>
        <taxon>Episquamata</taxon>
        <taxon>Toxicofera</taxon>
        <taxon>Iguania</taxon>
        <taxon>Acrodonta</taxon>
        <taxon>Agamidae</taxon>
        <taxon>Amphibolurinae</taxon>
        <taxon>Pogona</taxon>
    </lineage>
</organism>
<accession>A0ABM5FRH8</accession>
<evidence type="ECO:0000256" key="2">
    <source>
        <dbReference type="ARBA" id="ARBA00022448"/>
    </source>
</evidence>
<feature type="transmembrane region" description="Helical" evidence="8">
    <location>
        <begin position="81"/>
        <end position="98"/>
    </location>
</feature>
<feature type="transmembrane region" description="Helical" evidence="8">
    <location>
        <begin position="472"/>
        <end position="497"/>
    </location>
</feature>
<dbReference type="PANTHER" id="PTHR21444:SF17">
    <property type="entry name" value="STIMULATED BY RETINOIC ACID GENE 6 PROTEIN-LIKE"/>
    <property type="match status" value="1"/>
</dbReference>
<feature type="transmembrane region" description="Helical" evidence="8">
    <location>
        <begin position="176"/>
        <end position="198"/>
    </location>
</feature>
<keyword evidence="7" id="KW-0675">Receptor</keyword>
<keyword evidence="6 8" id="KW-0472">Membrane</keyword>